<sequence length="254" mass="29057">MKKPNKFYARVKRGAPTIFTVLSVAGVIATGTLSARAANKTRNTEESEKSTVDNFKEGWKNYIPAIAVGGVTIVCSISSNVLNRHQRVALVSAYTLASKSYENYKRKTKELYGEEAHQKIMESLAAEKAEDVYISTADFAGSSSLAWDDRSVEEKRTFYDSYSRRYFESTVCQVLEAEYHLNRNRCLGMDVTVNDFYEFLGIKPIKGGNKIGWWWSDEIYWIDFIHHRTELEDGLEIYLIEFVYQPGLNNEEDC</sequence>
<feature type="signal peptide" evidence="2">
    <location>
        <begin position="1"/>
        <end position="37"/>
    </location>
</feature>
<name>A0A411ZSY4_9FIRM</name>
<dbReference type="Pfam" id="PF19880">
    <property type="entry name" value="DUF6353"/>
    <property type="match status" value="1"/>
</dbReference>
<keyword evidence="2" id="KW-0732">Signal</keyword>
<dbReference type="EMBL" id="QRSS01000005">
    <property type="protein sequence ID" value="RGQ05928.1"/>
    <property type="molecule type" value="Genomic_DNA"/>
</dbReference>
<evidence type="ECO:0000256" key="1">
    <source>
        <dbReference type="SAM" id="Phobius"/>
    </source>
</evidence>
<dbReference type="Proteomes" id="UP000283585">
    <property type="component" value="Unassembled WGS sequence"/>
</dbReference>
<evidence type="ECO:0000313" key="6">
    <source>
        <dbReference type="Proteomes" id="UP000285839"/>
    </source>
</evidence>
<accession>A0A411ZSY4</accession>
<evidence type="ECO:0000256" key="2">
    <source>
        <dbReference type="SAM" id="SignalP"/>
    </source>
</evidence>
<evidence type="ECO:0000313" key="5">
    <source>
        <dbReference type="Proteomes" id="UP000283585"/>
    </source>
</evidence>
<comment type="caution">
    <text evidence="3">The sequence shown here is derived from an EMBL/GenBank/DDBJ whole genome shotgun (WGS) entry which is preliminary data.</text>
</comment>
<dbReference type="RefSeq" id="WP_118031236.1">
    <property type="nucleotide sequence ID" value="NZ_QRSS01000005.1"/>
</dbReference>
<keyword evidence="1" id="KW-0472">Membrane</keyword>
<evidence type="ECO:0000313" key="3">
    <source>
        <dbReference type="EMBL" id="RGQ05928.1"/>
    </source>
</evidence>
<gene>
    <name evidence="4" type="ORF">DWY46_04795</name>
    <name evidence="3" type="ORF">DWZ12_05520</name>
</gene>
<organism evidence="3 5">
    <name type="scientific">Blautia obeum</name>
    <dbReference type="NCBI Taxonomy" id="40520"/>
    <lineage>
        <taxon>Bacteria</taxon>
        <taxon>Bacillati</taxon>
        <taxon>Bacillota</taxon>
        <taxon>Clostridia</taxon>
        <taxon>Lachnospirales</taxon>
        <taxon>Lachnospiraceae</taxon>
        <taxon>Blautia</taxon>
    </lineage>
</organism>
<protein>
    <submittedName>
        <fullName evidence="3">Uncharacterized protein</fullName>
    </submittedName>
</protein>
<dbReference type="AlphaFoldDB" id="A0A411ZSY4"/>
<keyword evidence="1" id="KW-1133">Transmembrane helix</keyword>
<reference evidence="5 6" key="1">
    <citation type="submission" date="2018-08" db="EMBL/GenBank/DDBJ databases">
        <title>A genome reference for cultivated species of the human gut microbiota.</title>
        <authorList>
            <person name="Zou Y."/>
            <person name="Xue W."/>
            <person name="Luo G."/>
        </authorList>
    </citation>
    <scope>NUCLEOTIDE SEQUENCE [LARGE SCALE GENOMIC DNA]</scope>
    <source>
        <strain evidence="4 6">AF25-21</strain>
        <strain evidence="3 5">AF29-2BH</strain>
    </source>
</reference>
<feature type="chain" id="PRO_5036348836" evidence="2">
    <location>
        <begin position="38"/>
        <end position="254"/>
    </location>
</feature>
<evidence type="ECO:0000313" key="4">
    <source>
        <dbReference type="EMBL" id="RGR50707.1"/>
    </source>
</evidence>
<dbReference type="Proteomes" id="UP000285839">
    <property type="component" value="Unassembled WGS sequence"/>
</dbReference>
<proteinExistence type="predicted"/>
<feature type="transmembrane region" description="Helical" evidence="1">
    <location>
        <begin position="61"/>
        <end position="82"/>
    </location>
</feature>
<dbReference type="InterPro" id="IPR045933">
    <property type="entry name" value="DUF6353"/>
</dbReference>
<dbReference type="EMBL" id="QRUH01000002">
    <property type="protein sequence ID" value="RGR50707.1"/>
    <property type="molecule type" value="Genomic_DNA"/>
</dbReference>
<keyword evidence="1" id="KW-0812">Transmembrane</keyword>